<name>A0A939SNT2_SERMA</name>
<evidence type="ECO:0000256" key="1">
    <source>
        <dbReference type="SAM" id="MobiDB-lite"/>
    </source>
</evidence>
<organism evidence="2">
    <name type="scientific">Serratia marcescens</name>
    <dbReference type="NCBI Taxonomy" id="615"/>
    <lineage>
        <taxon>Bacteria</taxon>
        <taxon>Pseudomonadati</taxon>
        <taxon>Pseudomonadota</taxon>
        <taxon>Gammaproteobacteria</taxon>
        <taxon>Enterobacterales</taxon>
        <taxon>Yersiniaceae</taxon>
        <taxon>Serratia</taxon>
    </lineage>
</organism>
<gene>
    <name evidence="2" type="ORF">J4732_13585</name>
</gene>
<feature type="compositionally biased region" description="Basic and acidic residues" evidence="1">
    <location>
        <begin position="57"/>
        <end position="70"/>
    </location>
</feature>
<proteinExistence type="predicted"/>
<feature type="compositionally biased region" description="Basic residues" evidence="1">
    <location>
        <begin position="92"/>
        <end position="101"/>
    </location>
</feature>
<evidence type="ECO:0000313" key="2">
    <source>
        <dbReference type="EMBL" id="MBO2006984.1"/>
    </source>
</evidence>
<feature type="region of interest" description="Disordered" evidence="1">
    <location>
        <begin position="45"/>
        <end position="109"/>
    </location>
</feature>
<dbReference type="AlphaFoldDB" id="A0A939SNT2"/>
<protein>
    <submittedName>
        <fullName evidence="2">Uncharacterized protein</fullName>
    </submittedName>
</protein>
<comment type="caution">
    <text evidence="2">The sequence shown here is derived from an EMBL/GenBank/DDBJ whole genome shotgun (WGS) entry which is preliminary data.</text>
</comment>
<reference evidence="2" key="1">
    <citation type="submission" date="2021-03" db="EMBL/GenBank/DDBJ databases">
        <title>Molecular epidemiology and mechanisms of colistin and carbapenem resistance in Enterobacteriaceae from clinical isolates, the environment and porcine samples in Pretoria, South Africa.</title>
        <authorList>
            <person name="Bogoshi D."/>
            <person name="Mbelle N.M."/>
            <person name="Naidoo V."/>
            <person name="Osei Sekyere J."/>
        </authorList>
    </citation>
    <scope>NUCLEOTIDE SEQUENCE</scope>
    <source>
        <strain evidence="2">C080</strain>
    </source>
</reference>
<feature type="compositionally biased region" description="Basic residues" evidence="1">
    <location>
        <begin position="71"/>
        <end position="81"/>
    </location>
</feature>
<accession>A0A939SNT2</accession>
<dbReference type="EMBL" id="JAGETR010000083">
    <property type="protein sequence ID" value="MBO2006984.1"/>
    <property type="molecule type" value="Genomic_DNA"/>
</dbReference>
<sequence>MARDQQLARQRMELTVLRGNCRAAGGESDATVATLPRFVNAAAVDRRAGRRTARSPDAQRAERCCGERCRKPPKPKRRRCRPNGASPSWSPLRRHRHRRLHNASASTERSCTLCVPRWGE</sequence>